<evidence type="ECO:0000313" key="4">
    <source>
        <dbReference type="EMBL" id="PRO75108.1"/>
    </source>
</evidence>
<feature type="signal peptide" evidence="1">
    <location>
        <begin position="1"/>
        <end position="19"/>
    </location>
</feature>
<dbReference type="SUPFAM" id="SSF53474">
    <property type="entry name" value="alpha/beta-Hydrolases"/>
    <property type="match status" value="1"/>
</dbReference>
<proteinExistence type="predicted"/>
<dbReference type="GO" id="GO:0008239">
    <property type="term" value="F:dipeptidyl-peptidase activity"/>
    <property type="evidence" value="ECO:0007669"/>
    <property type="project" value="TreeGrafter"/>
</dbReference>
<dbReference type="Gene3D" id="2.140.10.30">
    <property type="entry name" value="Dipeptidylpeptidase IV, N-terminal domain"/>
    <property type="match status" value="1"/>
</dbReference>
<dbReference type="Pfam" id="PF00930">
    <property type="entry name" value="DPPIV_N"/>
    <property type="match status" value="1"/>
</dbReference>
<dbReference type="SUPFAM" id="SSF82171">
    <property type="entry name" value="DPP6 N-terminal domain-like"/>
    <property type="match status" value="1"/>
</dbReference>
<dbReference type="PANTHER" id="PTHR11731:SF193">
    <property type="entry name" value="DIPEPTIDYL PEPTIDASE 9"/>
    <property type="match status" value="1"/>
</dbReference>
<feature type="domain" description="Peptidase S9 prolyl oligopeptidase catalytic" evidence="2">
    <location>
        <begin position="631"/>
        <end position="825"/>
    </location>
</feature>
<gene>
    <name evidence="4" type="ORF">C6Y40_02570</name>
</gene>
<dbReference type="GO" id="GO:0006508">
    <property type="term" value="P:proteolysis"/>
    <property type="evidence" value="ECO:0007669"/>
    <property type="project" value="InterPro"/>
</dbReference>
<dbReference type="GO" id="GO:0008236">
    <property type="term" value="F:serine-type peptidase activity"/>
    <property type="evidence" value="ECO:0007669"/>
    <property type="project" value="InterPro"/>
</dbReference>
<dbReference type="RefSeq" id="WP_105933196.1">
    <property type="nucleotide sequence ID" value="NZ_PVNP01000016.1"/>
</dbReference>
<dbReference type="InterPro" id="IPR001375">
    <property type="entry name" value="Peptidase_S9_cat"/>
</dbReference>
<sequence>MRHTLIKSSVLLGLSVVVAACDSTAPEAVTTEPITNVSQFARVIKPEAPQATLVNDSITLEQIMADPKWLGRQPQSPGFGLDGSVVYSRKQEDTQLYDVFRINEQGESVKVAPEVLHKYKSDEKATSRDGQYTAWKYEDSVFVQMPDGEIVRVTYGQPLSNIGFLTDNRLFARLYNTYIAIDLTSGQQEKLLSWEFADVPSANKPPKDFVAAEQQSLIQYIQVQRKNRSDKFAQEQVMRAHSPAVAPAPVYFDDSERLVAAELSPSGKHAIIVTTKKGSSRDDSDIMPHYIQEDGRIAAISVRQRVADAKPVTQTTWLVDVATGAKHELSYVGLPGYNEDVLADVKRENAAARGEEYTDNRLPRAIGLLNSWSRSGPSIRWHQDGSQVAMILEAWDNKDSWIVTVDLAARKLVTQLRQHDDAWINYHHNQFGWLNHSHTLFYQSEKSGYSHLYLQQPGEAPKALTSGQYVVDSLTVTEDDQYVYFKANKKHPGIYEIYRVNTQTGEHQALTDLNGLTDYVLSPDEQTLLLTHSTVTRPPELYSVTVNGDQAPQRLTHTISEAFLAKPWVAPQVVAIDSSHTDQPIYARVYLPEGYTEGEPRRAVVFNHGAGYLQNSHLGWSGYFREFMFHSFLVKQGYVVLDMDYRASRGYGRDWRTAIYRQMGTPELEDLRDGVNWLVENANVDRNRIGTYGGSYGGFLTFMAMFNAPDLFQAGAALRPVSDWAHYNHGYTSNILNTPDVDPIAYRKSSPIYFAEGLQKPLLINAPMVDNNVFFVDVVRLVQRLIELEKTDFETAIYPVEPHGFVQPSSWLDEYRRIYGLFEENL</sequence>
<reference evidence="5" key="1">
    <citation type="journal article" date="2020" name="Int. J. Syst. Evol. Microbiol.">
        <title>Alteromonas alba sp. nov., a marine bacterium isolated from the seawater of the West Pacific Ocean.</title>
        <authorList>
            <person name="Sun C."/>
            <person name="Wu Y.-H."/>
            <person name="Xamxidin M."/>
            <person name="Cheng H."/>
            <person name="Xu X.-W."/>
        </authorList>
    </citation>
    <scope>NUCLEOTIDE SEQUENCE [LARGE SCALE GENOMIC DNA]</scope>
    <source>
        <strain evidence="5">190</strain>
    </source>
</reference>
<evidence type="ECO:0000259" key="2">
    <source>
        <dbReference type="Pfam" id="PF00326"/>
    </source>
</evidence>
<feature type="chain" id="PRO_5015633957" evidence="1">
    <location>
        <begin position="20"/>
        <end position="826"/>
    </location>
</feature>
<dbReference type="PROSITE" id="PS51257">
    <property type="entry name" value="PROKAR_LIPOPROTEIN"/>
    <property type="match status" value="1"/>
</dbReference>
<name>A0A2S9VF71_9ALTE</name>
<comment type="caution">
    <text evidence="4">The sequence shown here is derived from an EMBL/GenBank/DDBJ whole genome shotgun (WGS) entry which is preliminary data.</text>
</comment>
<dbReference type="EMBL" id="PVNP01000016">
    <property type="protein sequence ID" value="PRO75108.1"/>
    <property type="molecule type" value="Genomic_DNA"/>
</dbReference>
<evidence type="ECO:0000256" key="1">
    <source>
        <dbReference type="SAM" id="SignalP"/>
    </source>
</evidence>
<dbReference type="InterPro" id="IPR002469">
    <property type="entry name" value="Peptidase_S9B_N"/>
</dbReference>
<dbReference type="PANTHER" id="PTHR11731">
    <property type="entry name" value="PROTEASE FAMILY S9B,C DIPEPTIDYL-PEPTIDASE IV-RELATED"/>
    <property type="match status" value="1"/>
</dbReference>
<dbReference type="Proteomes" id="UP000238949">
    <property type="component" value="Unassembled WGS sequence"/>
</dbReference>
<accession>A0A2S9VF71</accession>
<dbReference type="Pfam" id="PF00326">
    <property type="entry name" value="Peptidase_S9"/>
    <property type="match status" value="1"/>
</dbReference>
<organism evidence="4 5">
    <name type="scientific">Alteromonas alba</name>
    <dbReference type="NCBI Taxonomy" id="2079529"/>
    <lineage>
        <taxon>Bacteria</taxon>
        <taxon>Pseudomonadati</taxon>
        <taxon>Pseudomonadota</taxon>
        <taxon>Gammaproteobacteria</taxon>
        <taxon>Alteromonadales</taxon>
        <taxon>Alteromonadaceae</taxon>
        <taxon>Alteromonas/Salinimonas group</taxon>
        <taxon>Alteromonas</taxon>
    </lineage>
</organism>
<protein>
    <submittedName>
        <fullName evidence="4">S9 family peptidase</fullName>
    </submittedName>
</protein>
<dbReference type="InterPro" id="IPR029058">
    <property type="entry name" value="AB_hydrolase_fold"/>
</dbReference>
<dbReference type="AlphaFoldDB" id="A0A2S9VF71"/>
<dbReference type="OrthoDB" id="1094230at2"/>
<keyword evidence="5" id="KW-1185">Reference proteome</keyword>
<keyword evidence="1" id="KW-0732">Signal</keyword>
<evidence type="ECO:0000259" key="3">
    <source>
        <dbReference type="Pfam" id="PF00930"/>
    </source>
</evidence>
<evidence type="ECO:0000313" key="5">
    <source>
        <dbReference type="Proteomes" id="UP000238949"/>
    </source>
</evidence>
<dbReference type="InterPro" id="IPR050278">
    <property type="entry name" value="Serine_Prot_S9B/DPPIV"/>
</dbReference>
<feature type="domain" description="Dipeptidylpeptidase IV N-terminal" evidence="3">
    <location>
        <begin position="378"/>
        <end position="539"/>
    </location>
</feature>
<dbReference type="Gene3D" id="3.40.50.1820">
    <property type="entry name" value="alpha/beta hydrolase"/>
    <property type="match status" value="1"/>
</dbReference>